<protein>
    <recommendedName>
        <fullName evidence="1">Chromo domain-containing protein</fullName>
    </recommendedName>
</protein>
<dbReference type="SUPFAM" id="SSF54160">
    <property type="entry name" value="Chromo domain-like"/>
    <property type="match status" value="1"/>
</dbReference>
<feature type="domain" description="Chromo" evidence="1">
    <location>
        <begin position="152"/>
        <end position="179"/>
    </location>
</feature>
<name>A0A814I3M7_9BILA</name>
<dbReference type="EMBL" id="CAJNOC010004329">
    <property type="protein sequence ID" value="CAF1017709.1"/>
    <property type="molecule type" value="Genomic_DNA"/>
</dbReference>
<dbReference type="OrthoDB" id="2285631at2759"/>
<dbReference type="InterPro" id="IPR000953">
    <property type="entry name" value="Chromo/chromo_shadow_dom"/>
</dbReference>
<accession>A0A814I3M7</accession>
<dbReference type="Proteomes" id="UP000663879">
    <property type="component" value="Unassembled WGS sequence"/>
</dbReference>
<evidence type="ECO:0000313" key="2">
    <source>
        <dbReference type="EMBL" id="CAF1017709.1"/>
    </source>
</evidence>
<dbReference type="Gene3D" id="2.40.50.40">
    <property type="match status" value="1"/>
</dbReference>
<dbReference type="Pfam" id="PF00385">
    <property type="entry name" value="Chromo"/>
    <property type="match status" value="1"/>
</dbReference>
<dbReference type="InterPro" id="IPR023780">
    <property type="entry name" value="Chromo_domain"/>
</dbReference>
<dbReference type="InterPro" id="IPR016197">
    <property type="entry name" value="Chromo-like_dom_sf"/>
</dbReference>
<dbReference type="PROSITE" id="PS50013">
    <property type="entry name" value="CHROMO_2"/>
    <property type="match status" value="1"/>
</dbReference>
<evidence type="ECO:0000313" key="3">
    <source>
        <dbReference type="Proteomes" id="UP000663879"/>
    </source>
</evidence>
<keyword evidence="3" id="KW-1185">Reference proteome</keyword>
<reference evidence="2" key="1">
    <citation type="submission" date="2021-02" db="EMBL/GenBank/DDBJ databases">
        <authorList>
            <person name="Nowell W R."/>
        </authorList>
    </citation>
    <scope>NUCLEOTIDE SEQUENCE</scope>
    <source>
        <strain evidence="2">Ploen Becks lab</strain>
    </source>
</reference>
<dbReference type="AlphaFoldDB" id="A0A814I3M7"/>
<proteinExistence type="predicted"/>
<dbReference type="CDD" id="cd00024">
    <property type="entry name" value="CD_CSD"/>
    <property type="match status" value="1"/>
</dbReference>
<organism evidence="2 3">
    <name type="scientific">Brachionus calyciflorus</name>
    <dbReference type="NCBI Taxonomy" id="104777"/>
    <lineage>
        <taxon>Eukaryota</taxon>
        <taxon>Metazoa</taxon>
        <taxon>Spiralia</taxon>
        <taxon>Gnathifera</taxon>
        <taxon>Rotifera</taxon>
        <taxon>Eurotatoria</taxon>
        <taxon>Monogononta</taxon>
        <taxon>Pseudotrocha</taxon>
        <taxon>Ploima</taxon>
        <taxon>Brachionidae</taxon>
        <taxon>Brachionus</taxon>
    </lineage>
</organism>
<gene>
    <name evidence="2" type="ORF">OXX778_LOCUS17217</name>
</gene>
<evidence type="ECO:0000259" key="1">
    <source>
        <dbReference type="PROSITE" id="PS50013"/>
    </source>
</evidence>
<sequence length="179" mass="20860">MLLVDLYLVQEVIRTQSEESEDSQRKTLDPWEDEALLHFLDESEELKKLCEESQQMALVKIDEVQKEQKRIQDKRTKPLIDSLEKGTTVFIKNEGILGKLEARYSGPYSISKVTSSGNYELMDSENVKLKMSYPLHKLKVIKKPSDLKSESFEVEEIVDKRTVNNETEYLVKWKDCPDE</sequence>
<comment type="caution">
    <text evidence="2">The sequence shown here is derived from an EMBL/GenBank/DDBJ whole genome shotgun (WGS) entry which is preliminary data.</text>
</comment>